<dbReference type="STRING" id="501010.NOSIN_07365"/>
<dbReference type="SUPFAM" id="SSF46689">
    <property type="entry name" value="Homeodomain-like"/>
    <property type="match status" value="1"/>
</dbReference>
<dbReference type="PANTHER" id="PTHR30055:SF209">
    <property type="entry name" value="POSSIBLE TRANSCRIPTIONAL REGULATORY PROTEIN (PROBABLY TETR-FAMILY)"/>
    <property type="match status" value="1"/>
</dbReference>
<name>A0A1V3BZU4_9ACTN</name>
<protein>
    <recommendedName>
        <fullName evidence="3">HTH tetR-type domain-containing protein</fullName>
    </recommendedName>
</protein>
<dbReference type="OrthoDB" id="3784817at2"/>
<dbReference type="Proteomes" id="UP000189004">
    <property type="component" value="Unassembled WGS sequence"/>
</dbReference>
<organism evidence="4 5">
    <name type="scientific">Nocardiopsis sinuspersici</name>
    <dbReference type="NCBI Taxonomy" id="501010"/>
    <lineage>
        <taxon>Bacteria</taxon>
        <taxon>Bacillati</taxon>
        <taxon>Actinomycetota</taxon>
        <taxon>Actinomycetes</taxon>
        <taxon>Streptosporangiales</taxon>
        <taxon>Nocardiopsidaceae</taxon>
        <taxon>Nocardiopsis</taxon>
    </lineage>
</organism>
<feature type="DNA-binding region" description="H-T-H motif" evidence="2">
    <location>
        <begin position="28"/>
        <end position="47"/>
    </location>
</feature>
<evidence type="ECO:0000256" key="2">
    <source>
        <dbReference type="PROSITE-ProRule" id="PRU00335"/>
    </source>
</evidence>
<keyword evidence="5" id="KW-1185">Reference proteome</keyword>
<proteinExistence type="predicted"/>
<evidence type="ECO:0000259" key="3">
    <source>
        <dbReference type="PROSITE" id="PS50977"/>
    </source>
</evidence>
<gene>
    <name evidence="4" type="ORF">NOSIN_07365</name>
</gene>
<sequence>MGDKKDTRHRIVSVTADLLSREGRDAVTTRAVSAAAGVQPPTIYRLFGDMRGLLEAVAADGFERYLDSKLAQEGSGDAVDDLRAGWDLHVRFGLENPAHYVLMYAPGSPRGEGGAAHRSHELLLALVRRVAASGRLAVDAEEAAGTIHAAGMGVTLQLISEPEEERDPRLSARVREAVLAAVLTDAPGGGDARVSSHANALRALLSEGEAGRALSPGEAMLLDELLARMARASDR</sequence>
<accession>A0A1V3BZU4</accession>
<evidence type="ECO:0000313" key="4">
    <source>
        <dbReference type="EMBL" id="OOC53640.1"/>
    </source>
</evidence>
<evidence type="ECO:0000313" key="5">
    <source>
        <dbReference type="Proteomes" id="UP000189004"/>
    </source>
</evidence>
<keyword evidence="1 2" id="KW-0238">DNA-binding</keyword>
<dbReference type="Gene3D" id="1.10.357.10">
    <property type="entry name" value="Tetracycline Repressor, domain 2"/>
    <property type="match status" value="1"/>
</dbReference>
<dbReference type="PROSITE" id="PS50977">
    <property type="entry name" value="HTH_TETR_2"/>
    <property type="match status" value="1"/>
</dbReference>
<dbReference type="Pfam" id="PF00440">
    <property type="entry name" value="TetR_N"/>
    <property type="match status" value="1"/>
</dbReference>
<evidence type="ECO:0000256" key="1">
    <source>
        <dbReference type="ARBA" id="ARBA00023125"/>
    </source>
</evidence>
<comment type="caution">
    <text evidence="4">The sequence shown here is derived from an EMBL/GenBank/DDBJ whole genome shotgun (WGS) entry which is preliminary data.</text>
</comment>
<feature type="domain" description="HTH tetR-type" evidence="3">
    <location>
        <begin position="5"/>
        <end position="65"/>
    </location>
</feature>
<dbReference type="InterPro" id="IPR050109">
    <property type="entry name" value="HTH-type_TetR-like_transc_reg"/>
</dbReference>
<dbReference type="AlphaFoldDB" id="A0A1V3BZU4"/>
<dbReference type="RefSeq" id="WP_077690029.1">
    <property type="nucleotide sequence ID" value="NZ_MCOK01000001.1"/>
</dbReference>
<dbReference type="InterPro" id="IPR009057">
    <property type="entry name" value="Homeodomain-like_sf"/>
</dbReference>
<dbReference type="InterPro" id="IPR001647">
    <property type="entry name" value="HTH_TetR"/>
</dbReference>
<dbReference type="InterPro" id="IPR036271">
    <property type="entry name" value="Tet_transcr_reg_TetR-rel_C_sf"/>
</dbReference>
<dbReference type="GO" id="GO:0003700">
    <property type="term" value="F:DNA-binding transcription factor activity"/>
    <property type="evidence" value="ECO:0007669"/>
    <property type="project" value="TreeGrafter"/>
</dbReference>
<dbReference type="PANTHER" id="PTHR30055">
    <property type="entry name" value="HTH-TYPE TRANSCRIPTIONAL REGULATOR RUTR"/>
    <property type="match status" value="1"/>
</dbReference>
<reference evidence="5" key="1">
    <citation type="submission" date="2016-08" db="EMBL/GenBank/DDBJ databases">
        <authorList>
            <person name="Tokovenko B."/>
            <person name="Kalinowski J."/>
        </authorList>
    </citation>
    <scope>NUCLEOTIDE SEQUENCE [LARGE SCALE GENOMIC DNA]</scope>
    <source>
        <strain evidence="5">UTMC102</strain>
    </source>
</reference>
<dbReference type="EMBL" id="MCOK01000001">
    <property type="protein sequence ID" value="OOC53640.1"/>
    <property type="molecule type" value="Genomic_DNA"/>
</dbReference>
<dbReference type="GO" id="GO:0000976">
    <property type="term" value="F:transcription cis-regulatory region binding"/>
    <property type="evidence" value="ECO:0007669"/>
    <property type="project" value="TreeGrafter"/>
</dbReference>
<dbReference type="SUPFAM" id="SSF48498">
    <property type="entry name" value="Tetracyclin repressor-like, C-terminal domain"/>
    <property type="match status" value="1"/>
</dbReference>